<evidence type="ECO:0000313" key="1">
    <source>
        <dbReference type="EMBL" id="UJG42464.1"/>
    </source>
</evidence>
<organism evidence="1">
    <name type="scientific">Candidatus Heimdallarchaeum endolithica</name>
    <dbReference type="NCBI Taxonomy" id="2876572"/>
    <lineage>
        <taxon>Archaea</taxon>
        <taxon>Promethearchaeati</taxon>
        <taxon>Candidatus Heimdallarchaeota</taxon>
        <taxon>Candidatus Heimdallarchaeia (ex Rinke et al. 2021) (nom. nud.)</taxon>
        <taxon>Candidatus Heimdallarchaeales</taxon>
        <taxon>Candidatus Heimdallarchaeaceae</taxon>
        <taxon>Candidatus Heimdallarchaeum</taxon>
    </lineage>
</organism>
<dbReference type="Proteomes" id="UP001200513">
    <property type="component" value="Chromosome"/>
</dbReference>
<dbReference type="Gene3D" id="3.40.1280.10">
    <property type="match status" value="1"/>
</dbReference>
<dbReference type="EMBL" id="CP084167">
    <property type="protein sequence ID" value="UJG42464.1"/>
    <property type="molecule type" value="Genomic_DNA"/>
</dbReference>
<sequence length="195" mass="23026">MSKTHFILFAPPAHLFEKNDIYTPFSRFSYIHGTYIKAIADCFFLSNKFRVNNTLHYYTFFKNSTYIISFDGKKLRYLGPSYFSASNLLLRALTHIVNPRSKKGKLTPGLSVEKIEEEPFIHIQKKYESKDIFLITNRTQTKKEEITTQLSHEGAVFLFGYQKKNKNWKEIFLGDIEIDEQMILLNYYLDLYKLC</sequence>
<accession>A0A9Y1FN26</accession>
<proteinExistence type="predicted"/>
<name>A0A9Y1FN26_9ARCH</name>
<dbReference type="InterPro" id="IPR029026">
    <property type="entry name" value="tRNA_m1G_MTases_N"/>
</dbReference>
<dbReference type="AlphaFoldDB" id="A0A9Y1FN26"/>
<protein>
    <submittedName>
        <fullName evidence="1">Uncharacterized protein</fullName>
    </submittedName>
</protein>
<reference evidence="1" key="1">
    <citation type="journal article" date="2022" name="Nat. Microbiol.">
        <title>Unique mobile elements and scalable gene flow at the prokaryote-eukaryote boundary revealed by circularized Asgard archaea genomes.</title>
        <authorList>
            <person name="Wu F."/>
            <person name="Speth D.R."/>
            <person name="Philosof A."/>
            <person name="Cremiere A."/>
            <person name="Narayanan A."/>
            <person name="Barco R.A."/>
            <person name="Connon S.A."/>
            <person name="Amend J.P."/>
            <person name="Antoshechkin I.A."/>
            <person name="Orphan V.J."/>
        </authorList>
    </citation>
    <scope>NUCLEOTIDE SEQUENCE</scope>
    <source>
        <strain evidence="1">PR6</strain>
    </source>
</reference>
<gene>
    <name evidence="1" type="ORF">K9W46_08655</name>
</gene>